<comment type="caution">
    <text evidence="1">The sequence shown here is derived from an EMBL/GenBank/DDBJ whole genome shotgun (WGS) entry which is preliminary data.</text>
</comment>
<gene>
    <name evidence="1" type="ORF">GMARGA_LOCUS23677</name>
</gene>
<organism evidence="1 2">
    <name type="scientific">Gigaspora margarita</name>
    <dbReference type="NCBI Taxonomy" id="4874"/>
    <lineage>
        <taxon>Eukaryota</taxon>
        <taxon>Fungi</taxon>
        <taxon>Fungi incertae sedis</taxon>
        <taxon>Mucoromycota</taxon>
        <taxon>Glomeromycotina</taxon>
        <taxon>Glomeromycetes</taxon>
        <taxon>Diversisporales</taxon>
        <taxon>Gigasporaceae</taxon>
        <taxon>Gigaspora</taxon>
    </lineage>
</organism>
<sequence length="79" mass="9095">MKSLEDFKILKKDRELMFPITLNICQERINRHKQAYGLALTCGTFSNNIKTENTSQLTSLQVDNDHFLKIGCHNINGLK</sequence>
<accession>A0ABN7VWG5</accession>
<dbReference type="Proteomes" id="UP000789901">
    <property type="component" value="Unassembled WGS sequence"/>
</dbReference>
<dbReference type="EMBL" id="CAJVQB010024192">
    <property type="protein sequence ID" value="CAG8803563.1"/>
    <property type="molecule type" value="Genomic_DNA"/>
</dbReference>
<name>A0ABN7VWG5_GIGMA</name>
<proteinExistence type="predicted"/>
<keyword evidence="2" id="KW-1185">Reference proteome</keyword>
<feature type="non-terminal residue" evidence="1">
    <location>
        <position position="79"/>
    </location>
</feature>
<protein>
    <submittedName>
        <fullName evidence="1">14213_t:CDS:1</fullName>
    </submittedName>
</protein>
<reference evidence="1 2" key="1">
    <citation type="submission" date="2021-06" db="EMBL/GenBank/DDBJ databases">
        <authorList>
            <person name="Kallberg Y."/>
            <person name="Tangrot J."/>
            <person name="Rosling A."/>
        </authorList>
    </citation>
    <scope>NUCLEOTIDE SEQUENCE [LARGE SCALE GENOMIC DNA]</scope>
    <source>
        <strain evidence="1 2">120-4 pot B 10/14</strain>
    </source>
</reference>
<evidence type="ECO:0000313" key="1">
    <source>
        <dbReference type="EMBL" id="CAG8803563.1"/>
    </source>
</evidence>
<evidence type="ECO:0000313" key="2">
    <source>
        <dbReference type="Proteomes" id="UP000789901"/>
    </source>
</evidence>